<comment type="subcellular location">
    <subcellularLocation>
        <location evidence="1">Secreted</location>
    </subcellularLocation>
</comment>
<gene>
    <name evidence="8" type="ORF">PUN28_015378</name>
</gene>
<dbReference type="Pfam" id="PF00089">
    <property type="entry name" value="Trypsin"/>
    <property type="match status" value="1"/>
</dbReference>
<dbReference type="SUPFAM" id="SSF50494">
    <property type="entry name" value="Trypsin-like serine proteases"/>
    <property type="match status" value="2"/>
</dbReference>
<evidence type="ECO:0000256" key="3">
    <source>
        <dbReference type="ARBA" id="ARBA00022729"/>
    </source>
</evidence>
<dbReference type="Pfam" id="PF16030">
    <property type="entry name" value="GD_N"/>
    <property type="match status" value="1"/>
</dbReference>
<reference evidence="8 9" key="1">
    <citation type="submission" date="2023-03" db="EMBL/GenBank/DDBJ databases">
        <title>High recombination rates correlate with genetic variation in Cardiocondyla obscurior ants.</title>
        <authorList>
            <person name="Errbii M."/>
        </authorList>
    </citation>
    <scope>NUCLEOTIDE SEQUENCE [LARGE SCALE GENOMIC DNA]</scope>
    <source>
        <strain evidence="8">Alpha-2009</strain>
        <tissue evidence="8">Whole body</tissue>
    </source>
</reference>
<feature type="chain" id="PRO_5043351716" description="Peptidase S1 domain-containing protein" evidence="6">
    <location>
        <begin position="22"/>
        <end position="535"/>
    </location>
</feature>
<dbReference type="EMBL" id="JADYXP020000017">
    <property type="protein sequence ID" value="KAL0106780.1"/>
    <property type="molecule type" value="Genomic_DNA"/>
</dbReference>
<dbReference type="GO" id="GO:0004252">
    <property type="term" value="F:serine-type endopeptidase activity"/>
    <property type="evidence" value="ECO:0007669"/>
    <property type="project" value="InterPro"/>
</dbReference>
<dbReference type="SMART" id="SM00020">
    <property type="entry name" value="Tryp_SPc"/>
    <property type="match status" value="1"/>
</dbReference>
<dbReference type="PANTHER" id="PTHR24260:SF143">
    <property type="entry name" value="SERINE PROTEASE GD-LIKE PROTEIN"/>
    <property type="match status" value="1"/>
</dbReference>
<dbReference type="InterPro" id="IPR001314">
    <property type="entry name" value="Peptidase_S1A"/>
</dbReference>
<dbReference type="InterPro" id="IPR018114">
    <property type="entry name" value="TRYPSIN_HIS"/>
</dbReference>
<dbReference type="AlphaFoldDB" id="A0AAW2EV91"/>
<accession>A0AAW2EV91</accession>
<comment type="caution">
    <text evidence="8">The sequence shown here is derived from an EMBL/GenBank/DDBJ whole genome shotgun (WGS) entry which is preliminary data.</text>
</comment>
<evidence type="ECO:0000256" key="4">
    <source>
        <dbReference type="ARBA" id="ARBA00023157"/>
    </source>
</evidence>
<evidence type="ECO:0000259" key="7">
    <source>
        <dbReference type="PROSITE" id="PS50240"/>
    </source>
</evidence>
<evidence type="ECO:0000313" key="8">
    <source>
        <dbReference type="EMBL" id="KAL0106780.1"/>
    </source>
</evidence>
<dbReference type="GO" id="GO:0005576">
    <property type="term" value="C:extracellular region"/>
    <property type="evidence" value="ECO:0007669"/>
    <property type="project" value="UniProtKB-SubCell"/>
</dbReference>
<dbReference type="FunFam" id="2.40.10.10:FF:000054">
    <property type="entry name" value="Complement C1r subcomponent"/>
    <property type="match status" value="1"/>
</dbReference>
<evidence type="ECO:0000256" key="6">
    <source>
        <dbReference type="SAM" id="SignalP"/>
    </source>
</evidence>
<protein>
    <recommendedName>
        <fullName evidence="7">Peptidase S1 domain-containing protein</fullName>
    </recommendedName>
</protein>
<dbReference type="Gene3D" id="2.40.10.10">
    <property type="entry name" value="Trypsin-like serine proteases"/>
    <property type="match status" value="2"/>
</dbReference>
<dbReference type="InterPro" id="IPR031986">
    <property type="entry name" value="GD_N"/>
</dbReference>
<feature type="domain" description="Peptidase S1" evidence="7">
    <location>
        <begin position="206"/>
        <end position="457"/>
    </location>
</feature>
<dbReference type="Proteomes" id="UP001430953">
    <property type="component" value="Unassembled WGS sequence"/>
</dbReference>
<keyword evidence="4" id="KW-1015">Disulfide bond</keyword>
<dbReference type="PANTHER" id="PTHR24260">
    <property type="match status" value="1"/>
</dbReference>
<dbReference type="FunFam" id="2.40.10.10:FF:000068">
    <property type="entry name" value="transmembrane protease serine 2"/>
    <property type="match status" value="1"/>
</dbReference>
<dbReference type="InterPro" id="IPR043504">
    <property type="entry name" value="Peptidase_S1_PA_chymotrypsin"/>
</dbReference>
<dbReference type="InterPro" id="IPR051333">
    <property type="entry name" value="CLIP_Serine_Protease"/>
</dbReference>
<keyword evidence="9" id="KW-1185">Reference proteome</keyword>
<name>A0AAW2EV91_9HYME</name>
<dbReference type="PROSITE" id="PS00134">
    <property type="entry name" value="TRYPSIN_HIS"/>
    <property type="match status" value="1"/>
</dbReference>
<sequence>MCKIAVLIVLLLQQFSTEVQGQESLPCSEYFFYTSKTYGTNETVGDIRIPSPPKNGQYRLRVGLYTHPSIHKKKPAARLKIAQPIENTIREVQQGNPLIYHIFFPANQSIPRFTKITFNDQELCSDQKFATVIEMEQIYPSNEELSLLNGPVQNSSVAGNLLFVSDSKDDIFLSTDNGTLSIQHNNDMDNDECGISSNINNTNTLINNGEEVLPGDWPWATGIFTLTNYKFICGGSVLTTKHVVTAAHCLKLSINSGDTLPANLLVVAFGSFKTSRWLDEETVKRQVDSFGIHPDYTHKLTGDADIAILTLRTPVAFNSFIKPICLWPGSTDLLNIVDKIGYVVGWGEDEFGYRHTENARVVAVPIVNEVTCLRSHQVFRALTSNNTFCAGSRDLRGPCNGDSGSGLVLYDTITKRFQLRGIVSRSLGGHIPSCDLLNYVVYVDVAKYKSWIQNYIANINNNNITNNSSNSIDYSQCGLNDQENIHLYNTANGRKTLPGQWPWLTAIFTVRKEIKFQCGGNLLTTKHVLTGMLKD</sequence>
<dbReference type="CDD" id="cd00190">
    <property type="entry name" value="Tryp_SPc"/>
    <property type="match status" value="1"/>
</dbReference>
<feature type="signal peptide" evidence="6">
    <location>
        <begin position="1"/>
        <end position="21"/>
    </location>
</feature>
<organism evidence="8 9">
    <name type="scientific">Cardiocondyla obscurior</name>
    <dbReference type="NCBI Taxonomy" id="286306"/>
    <lineage>
        <taxon>Eukaryota</taxon>
        <taxon>Metazoa</taxon>
        <taxon>Ecdysozoa</taxon>
        <taxon>Arthropoda</taxon>
        <taxon>Hexapoda</taxon>
        <taxon>Insecta</taxon>
        <taxon>Pterygota</taxon>
        <taxon>Neoptera</taxon>
        <taxon>Endopterygota</taxon>
        <taxon>Hymenoptera</taxon>
        <taxon>Apocrita</taxon>
        <taxon>Aculeata</taxon>
        <taxon>Formicoidea</taxon>
        <taxon>Formicidae</taxon>
        <taxon>Myrmicinae</taxon>
        <taxon>Cardiocondyla</taxon>
    </lineage>
</organism>
<dbReference type="PRINTS" id="PR00722">
    <property type="entry name" value="CHYMOTRYPSIN"/>
</dbReference>
<evidence type="ECO:0000313" key="9">
    <source>
        <dbReference type="Proteomes" id="UP001430953"/>
    </source>
</evidence>
<evidence type="ECO:0000256" key="1">
    <source>
        <dbReference type="ARBA" id="ARBA00004613"/>
    </source>
</evidence>
<keyword evidence="3 6" id="KW-0732">Signal</keyword>
<evidence type="ECO:0000256" key="2">
    <source>
        <dbReference type="ARBA" id="ARBA00022525"/>
    </source>
</evidence>
<evidence type="ECO:0000256" key="5">
    <source>
        <dbReference type="ARBA" id="ARBA00023180"/>
    </source>
</evidence>
<dbReference type="GO" id="GO:0006508">
    <property type="term" value="P:proteolysis"/>
    <property type="evidence" value="ECO:0007669"/>
    <property type="project" value="InterPro"/>
</dbReference>
<dbReference type="PROSITE" id="PS50240">
    <property type="entry name" value="TRYPSIN_DOM"/>
    <property type="match status" value="1"/>
</dbReference>
<dbReference type="InterPro" id="IPR009003">
    <property type="entry name" value="Peptidase_S1_PA"/>
</dbReference>
<keyword evidence="2" id="KW-0964">Secreted</keyword>
<proteinExistence type="predicted"/>
<dbReference type="InterPro" id="IPR001254">
    <property type="entry name" value="Trypsin_dom"/>
</dbReference>
<keyword evidence="5" id="KW-0325">Glycoprotein</keyword>